<feature type="domain" description="RNA polymerase sigma factor 70 region 4 type 2" evidence="6">
    <location>
        <begin position="114"/>
        <end position="165"/>
    </location>
</feature>
<dbReference type="InterPro" id="IPR036388">
    <property type="entry name" value="WH-like_DNA-bd_sf"/>
</dbReference>
<dbReference type="Proteomes" id="UP001165584">
    <property type="component" value="Unassembled WGS sequence"/>
</dbReference>
<dbReference type="InterPro" id="IPR013324">
    <property type="entry name" value="RNA_pol_sigma_r3/r4-like"/>
</dbReference>
<evidence type="ECO:0000256" key="2">
    <source>
        <dbReference type="ARBA" id="ARBA00023015"/>
    </source>
</evidence>
<dbReference type="RefSeq" id="WP_259503647.1">
    <property type="nucleotide sequence ID" value="NZ_JANLCM010000001.1"/>
</dbReference>
<dbReference type="NCBIfam" id="TIGR02937">
    <property type="entry name" value="sigma70-ECF"/>
    <property type="match status" value="1"/>
</dbReference>
<comment type="caution">
    <text evidence="8">The sequence shown here is derived from an EMBL/GenBank/DDBJ whole genome shotgun (WGS) entry which is preliminary data.</text>
</comment>
<evidence type="ECO:0000256" key="4">
    <source>
        <dbReference type="ARBA" id="ARBA00023163"/>
    </source>
</evidence>
<feature type="domain" description="RNA polymerase sigma-70 region 2" evidence="5">
    <location>
        <begin position="15"/>
        <end position="73"/>
    </location>
</feature>
<accession>A0ABT2GJX3</accession>
<proteinExistence type="inferred from homology"/>
<evidence type="ECO:0000256" key="3">
    <source>
        <dbReference type="ARBA" id="ARBA00023082"/>
    </source>
</evidence>
<dbReference type="Gene3D" id="1.10.10.10">
    <property type="entry name" value="Winged helix-like DNA-binding domain superfamily/Winged helix DNA-binding domain"/>
    <property type="match status" value="1"/>
</dbReference>
<dbReference type="Gene3D" id="1.10.1740.10">
    <property type="match status" value="1"/>
</dbReference>
<dbReference type="Gene3D" id="1.25.40.10">
    <property type="entry name" value="Tetratricopeptide repeat domain"/>
    <property type="match status" value="1"/>
</dbReference>
<dbReference type="SUPFAM" id="SSF88946">
    <property type="entry name" value="Sigma2 domain of RNA polymerase sigma factors"/>
    <property type="match status" value="1"/>
</dbReference>
<dbReference type="Pfam" id="PF04542">
    <property type="entry name" value="Sigma70_r2"/>
    <property type="match status" value="1"/>
</dbReference>
<dbReference type="SUPFAM" id="SSF88659">
    <property type="entry name" value="Sigma3 and sigma4 domains of RNA polymerase sigma factors"/>
    <property type="match status" value="1"/>
</dbReference>
<protein>
    <submittedName>
        <fullName evidence="8">Sigma-70 family RNA polymerase sigma factor</fullName>
    </submittedName>
</protein>
<keyword evidence="9" id="KW-1185">Reference proteome</keyword>
<keyword evidence="4" id="KW-0804">Transcription</keyword>
<dbReference type="Pfam" id="PF20239">
    <property type="entry name" value="DUF6596"/>
    <property type="match status" value="1"/>
</dbReference>
<dbReference type="InterPro" id="IPR007627">
    <property type="entry name" value="RNA_pol_sigma70_r2"/>
</dbReference>
<dbReference type="SUPFAM" id="SSF48452">
    <property type="entry name" value="TPR-like"/>
    <property type="match status" value="1"/>
</dbReference>
<reference evidence="8" key="1">
    <citation type="submission" date="2022-08" db="EMBL/GenBank/DDBJ databases">
        <authorList>
            <person name="Deng Y."/>
            <person name="Han X.-F."/>
            <person name="Zhang Y.-Q."/>
        </authorList>
    </citation>
    <scope>NUCLEOTIDE SEQUENCE</scope>
    <source>
        <strain evidence="8">CPCC 205763</strain>
    </source>
</reference>
<dbReference type="PANTHER" id="PTHR47756:SF2">
    <property type="entry name" value="BLL6612 PROTEIN"/>
    <property type="match status" value="1"/>
</dbReference>
<evidence type="ECO:0000259" key="7">
    <source>
        <dbReference type="Pfam" id="PF20239"/>
    </source>
</evidence>
<feature type="domain" description="DUF6596" evidence="7">
    <location>
        <begin position="183"/>
        <end position="279"/>
    </location>
</feature>
<dbReference type="EMBL" id="JANLCM010000001">
    <property type="protein sequence ID" value="MCS5716525.1"/>
    <property type="molecule type" value="Genomic_DNA"/>
</dbReference>
<dbReference type="InterPro" id="IPR014284">
    <property type="entry name" value="RNA_pol_sigma-70_dom"/>
</dbReference>
<dbReference type="InterPro" id="IPR046531">
    <property type="entry name" value="DUF6596"/>
</dbReference>
<evidence type="ECO:0000313" key="8">
    <source>
        <dbReference type="EMBL" id="MCS5716525.1"/>
    </source>
</evidence>
<dbReference type="PANTHER" id="PTHR47756">
    <property type="entry name" value="BLL6612 PROTEIN-RELATED"/>
    <property type="match status" value="1"/>
</dbReference>
<gene>
    <name evidence="8" type="ORF">N1027_00055</name>
</gene>
<evidence type="ECO:0000313" key="9">
    <source>
        <dbReference type="Proteomes" id="UP001165584"/>
    </source>
</evidence>
<evidence type="ECO:0000259" key="6">
    <source>
        <dbReference type="Pfam" id="PF08281"/>
    </source>
</evidence>
<comment type="similarity">
    <text evidence="1">Belongs to the sigma-70 factor family. ECF subfamily.</text>
</comment>
<dbReference type="InterPro" id="IPR011990">
    <property type="entry name" value="TPR-like_helical_dom_sf"/>
</dbReference>
<dbReference type="InterPro" id="IPR013249">
    <property type="entry name" value="RNA_pol_sigma70_r4_t2"/>
</dbReference>
<evidence type="ECO:0000259" key="5">
    <source>
        <dbReference type="Pfam" id="PF04542"/>
    </source>
</evidence>
<organism evidence="8 9">
    <name type="scientific">Herbiconiux aconitum</name>
    <dbReference type="NCBI Taxonomy" id="2970913"/>
    <lineage>
        <taxon>Bacteria</taxon>
        <taxon>Bacillati</taxon>
        <taxon>Actinomycetota</taxon>
        <taxon>Actinomycetes</taxon>
        <taxon>Micrococcales</taxon>
        <taxon>Microbacteriaceae</taxon>
        <taxon>Herbiconiux</taxon>
    </lineage>
</organism>
<evidence type="ECO:0000256" key="1">
    <source>
        <dbReference type="ARBA" id="ARBA00010641"/>
    </source>
</evidence>
<sequence length="426" mass="46409">MPRSPTELEHTFREEWPRILGSVLRFTGDLQMAEDAVQEAFVRASAQVGLRNPASWITTTAKHVAVDWMRREAGFVRNYGRLAAEAADREAAAAEQVGADPFSVSIDDDRLQLLFMACHPELAEEARLAIALRAVCGVPTEEIAELFLVKPATMAARLTRAKKRIQSSGIRLEQPDAAELAARTDDVLAIVYLLYTAGHTALAGDAISLAVTTRSALSLARSIVRLRPRHLEARGLLALLLLTEARAAGRTDVAGELVTLEDADRSLWNAAFIEEGLDQATIALAGRGRFALQAGISGLHSESPTWEATDWVSIVSLYDALVASWPSPAARLNRVVARSYLPSARPEEALAELDDLVADASGPAFTRQLWAVRADLLRRSAHPDEAVKAYARALDGESNDSIRSFLERRMREVRLRGSDAFGASNV</sequence>
<keyword evidence="2" id="KW-0805">Transcription regulation</keyword>
<dbReference type="Pfam" id="PF08281">
    <property type="entry name" value="Sigma70_r4_2"/>
    <property type="match status" value="1"/>
</dbReference>
<keyword evidence="3" id="KW-0731">Sigma factor</keyword>
<dbReference type="InterPro" id="IPR013325">
    <property type="entry name" value="RNA_pol_sigma_r2"/>
</dbReference>
<name>A0ABT2GJX3_9MICO</name>